<comment type="caution">
    <text evidence="1">The sequence shown here is derived from an EMBL/GenBank/DDBJ whole genome shotgun (WGS) entry which is preliminary data.</text>
</comment>
<dbReference type="EMBL" id="NOXX01000207">
    <property type="protein sequence ID" value="OYQ43243.1"/>
    <property type="molecule type" value="Genomic_DNA"/>
</dbReference>
<dbReference type="OrthoDB" id="8564954at2"/>
<dbReference type="InterPro" id="IPR046715">
    <property type="entry name" value="DUF6607"/>
</dbReference>
<name>A0A255ZP09_9FLAO</name>
<protein>
    <submittedName>
        <fullName evidence="1">Uncharacterized protein</fullName>
    </submittedName>
</protein>
<dbReference type="Pfam" id="PF20311">
    <property type="entry name" value="DUF6607"/>
    <property type="match status" value="1"/>
</dbReference>
<sequence length="299" mass="35332">MRKQNLITAILVLVFAVGFGQSKREKDQAAIKKMCGCYEVTFNFAETFSYSKDSLYKPSKTKYDYGLEWVELLEDKPGKVVMQHLLIVSDTTIVKHWRQDWLFENTDSYQFFKDNTWKFIQLKKSDVAGKWTQNVYQVDDSPRYSGTATWVHIDGKSYWKNTTDAPLPRREFTVRNDYNVLKRTNVHEITNYGWLHEQDNEKLIRDDKGTDVLLAREKGLDFYKKVDDSKCLAAQNWWKANKQLWAQINKKWNEVYDLKKDLHIEKTVNKQPMFMPLFELKPQASTAEINSIFSQYIKS</sequence>
<dbReference type="Proteomes" id="UP000216035">
    <property type="component" value="Unassembled WGS sequence"/>
</dbReference>
<dbReference type="RefSeq" id="WP_094486819.1">
    <property type="nucleotide sequence ID" value="NZ_NOXX01000207.1"/>
</dbReference>
<reference evidence="1 2" key="1">
    <citation type="submission" date="2017-07" db="EMBL/GenBank/DDBJ databases">
        <title>Flavobacterium cyanobacteriorum sp. nov., isolated from cyanobacterial aggregates in a eutrophic lake.</title>
        <authorList>
            <person name="Cai H."/>
        </authorList>
    </citation>
    <scope>NUCLEOTIDE SEQUENCE [LARGE SCALE GENOMIC DNA]</scope>
    <source>
        <strain evidence="1 2">TH167</strain>
    </source>
</reference>
<evidence type="ECO:0000313" key="1">
    <source>
        <dbReference type="EMBL" id="OYQ43243.1"/>
    </source>
</evidence>
<gene>
    <name evidence="1" type="ORF">CHX27_10940</name>
</gene>
<keyword evidence="2" id="KW-1185">Reference proteome</keyword>
<organism evidence="1 2">
    <name type="scientific">Flavobacterium aurantiibacter</name>
    <dbReference type="NCBI Taxonomy" id="2023067"/>
    <lineage>
        <taxon>Bacteria</taxon>
        <taxon>Pseudomonadati</taxon>
        <taxon>Bacteroidota</taxon>
        <taxon>Flavobacteriia</taxon>
        <taxon>Flavobacteriales</taxon>
        <taxon>Flavobacteriaceae</taxon>
        <taxon>Flavobacterium</taxon>
    </lineage>
</organism>
<proteinExistence type="predicted"/>
<evidence type="ECO:0000313" key="2">
    <source>
        <dbReference type="Proteomes" id="UP000216035"/>
    </source>
</evidence>
<accession>A0A255ZP09</accession>
<dbReference type="AlphaFoldDB" id="A0A255ZP09"/>